<keyword evidence="2" id="KW-0328">Glycosyltransferase</keyword>
<dbReference type="GO" id="GO:0010629">
    <property type="term" value="P:negative regulation of gene expression"/>
    <property type="evidence" value="ECO:0007669"/>
    <property type="project" value="TreeGrafter"/>
</dbReference>
<keyword evidence="4" id="KW-0520">NAD</keyword>
<dbReference type="EMBL" id="JAFBMS010000849">
    <property type="protein sequence ID" value="KAG9329909.1"/>
    <property type="molecule type" value="Genomic_DNA"/>
</dbReference>
<accession>A0A8T2MNA4</accession>
<dbReference type="Pfam" id="PF23222">
    <property type="entry name" value="RRM_PARP14_1"/>
    <property type="match status" value="1"/>
</dbReference>
<sequence>MDVYHYPVVVEGKWGSSPPKAIKNKLQIYFQSKKKSNGGDCQVEYSEQGGGRATVYFKSEDARERVLAKAKHEITIEKVEVELRVKQCGAFPEEEDHEPTADDVTPAESGVPEEGQSGSGAAELEEPAQISAVVLENVPEKVTRELLAMVVENICSMTEDDFSLEMILDINAAVVSFAHPSVAAQFLAKCDGHKYFKQHRVKARALEPTRSVRVENLPPQAVEELLELYFEKEREGGGKVETIKMLAEEQAAIITFQDPKVTETLQKREHLICKAPVRVCPYYESLGTALYGKERPEWKLPEALSENLQPALCRFLVIKGQLGGINEQLRSHFCQVELDGTSAKLSPLPSLLKQKGLTANHIEGWKGNALRVFRSIAARYRCFECSVSSLVWKAAVKELSQVVIEDAVLLPDEANGVVAIVGLAKDVDQIQGAVQGVVQMATTRIERERNGISEEIALSPGMHYILQQAGLQKAFAQTYPDISITYRTDTQRLVLSGLRVEVFTVKSWVLEQQMQMKQKQLELNPNLLTFLNVANSEEISQHLFTSHGVSAVYKMMAGEVVLVAACEKALADATQILTSALTFQDVLVEDVAVMSHREWVQLKTQLTEAYSSAKHNTVCIKLAQPDHITVSGFREPVKEVSNSLRDFINKHSRVEDSVSVRTRAALKFLQENKALEWKPLMNPKEVRIRFEPRRPRVVLGGPRYRVVEARNLFARMVAALCTDQLTIIKPGARKYFLEKEHIISLMMKEHKCVVLLQDENELEAEEDGEEDEKGSWEGEARCQVRMGNGALVVVSKADITRFTVDAVVNAANEDLKHIGGLAAALLQAAGRQLQDVSDKYVHANGQLRPGDAAITEAGRLPCKHVIHAVGPRYSSATHAKCIQLLSRALAESLALAERHRCTSIALPAISSGIFGFPLELCAKTIAKAVRDHCEDSRSYRSSLNKIHLINNDDKTVTAMTQAVREVFADKEPQMLSGRTGSPRAEHRSEGTPPQASGWGNPSGRHGNSADHWRTETSGSRGAMETKRTNEGQAIAILQAAGSELQPAVRQEARGGMANYGDVLQTRGFGLRSHIFHTVCPPWDGGSGRAKQCFVREFRDQLISIFGGSGRESVAEEEEFVMVGEEFSPTIIQLCGDTPHAVRDAKNALNDLIVKEQMERDIRDPGIAHLNSQQRDTLMDLQRRLTIHIRYLRYCTS</sequence>
<dbReference type="Pfam" id="PF01661">
    <property type="entry name" value="Macro"/>
    <property type="match status" value="1"/>
</dbReference>
<dbReference type="InterPro" id="IPR057046">
    <property type="entry name" value="PARP14_KH_4"/>
</dbReference>
<dbReference type="Pfam" id="PF23085">
    <property type="entry name" value="RRM_PARP14_3"/>
    <property type="match status" value="1"/>
</dbReference>
<dbReference type="OrthoDB" id="6133115at2759"/>
<dbReference type="SUPFAM" id="SSF52949">
    <property type="entry name" value="Macro domain-like"/>
    <property type="match status" value="2"/>
</dbReference>
<dbReference type="InterPro" id="IPR052056">
    <property type="entry name" value="Mono-ARTD/PARP"/>
</dbReference>
<evidence type="ECO:0000256" key="2">
    <source>
        <dbReference type="ARBA" id="ARBA00022676"/>
    </source>
</evidence>
<dbReference type="GO" id="GO:0003676">
    <property type="term" value="F:nucleic acid binding"/>
    <property type="evidence" value="ECO:0007669"/>
    <property type="project" value="InterPro"/>
</dbReference>
<evidence type="ECO:0000313" key="9">
    <source>
        <dbReference type="Proteomes" id="UP000824540"/>
    </source>
</evidence>
<dbReference type="Pfam" id="PF23248">
    <property type="entry name" value="KH_PARP14_2"/>
    <property type="match status" value="1"/>
</dbReference>
<dbReference type="InterPro" id="IPR057048">
    <property type="entry name" value="PARP14_KH_6"/>
</dbReference>
<gene>
    <name evidence="8" type="ORF">JZ751_028613</name>
</gene>
<dbReference type="SMART" id="SM00506">
    <property type="entry name" value="A1pp"/>
    <property type="match status" value="1"/>
</dbReference>
<dbReference type="GO" id="GO:1990404">
    <property type="term" value="F:NAD+-protein mono-ADP-ribosyltransferase activity"/>
    <property type="evidence" value="ECO:0007669"/>
    <property type="project" value="TreeGrafter"/>
</dbReference>
<comment type="subcellular location">
    <subcellularLocation>
        <location evidence="1">Nucleus</location>
    </subcellularLocation>
</comment>
<feature type="domain" description="Macro" evidence="7">
    <location>
        <begin position="779"/>
        <end position="967"/>
    </location>
</feature>
<dbReference type="Pfam" id="PF23251">
    <property type="entry name" value="KH_PARP14_4"/>
    <property type="match status" value="1"/>
</dbReference>
<dbReference type="Pfam" id="PF23253">
    <property type="entry name" value="KH_PARP14_6"/>
    <property type="match status" value="1"/>
</dbReference>
<keyword evidence="5" id="KW-0539">Nucleus</keyword>
<dbReference type="InterPro" id="IPR057050">
    <property type="entry name" value="RRM_PARP14_2"/>
</dbReference>
<dbReference type="GO" id="GO:0003714">
    <property type="term" value="F:transcription corepressor activity"/>
    <property type="evidence" value="ECO:0007669"/>
    <property type="project" value="TreeGrafter"/>
</dbReference>
<dbReference type="GO" id="GO:0060335">
    <property type="term" value="P:positive regulation of type II interferon-mediated signaling pathway"/>
    <property type="evidence" value="ECO:0007669"/>
    <property type="project" value="TreeGrafter"/>
</dbReference>
<evidence type="ECO:0000313" key="8">
    <source>
        <dbReference type="EMBL" id="KAG9329909.1"/>
    </source>
</evidence>
<dbReference type="CDD" id="cd12300">
    <property type="entry name" value="RRM1_PAR14"/>
    <property type="match status" value="1"/>
</dbReference>
<evidence type="ECO:0000256" key="5">
    <source>
        <dbReference type="ARBA" id="ARBA00023242"/>
    </source>
</evidence>
<dbReference type="GO" id="GO:0044389">
    <property type="term" value="F:ubiquitin-like protein ligase binding"/>
    <property type="evidence" value="ECO:0007669"/>
    <property type="project" value="TreeGrafter"/>
</dbReference>
<feature type="region of interest" description="Disordered" evidence="6">
    <location>
        <begin position="969"/>
        <end position="1026"/>
    </location>
</feature>
<dbReference type="InterPro" id="IPR057045">
    <property type="entry name" value="PARP14_KH_3"/>
</dbReference>
<dbReference type="SUPFAM" id="SSF54928">
    <property type="entry name" value="RNA-binding domain, RBD"/>
    <property type="match status" value="1"/>
</dbReference>
<proteinExistence type="predicted"/>
<dbReference type="Pfam" id="PF23245">
    <property type="entry name" value="RRM_PARP14_2"/>
    <property type="match status" value="1"/>
</dbReference>
<dbReference type="GO" id="GO:0070212">
    <property type="term" value="P:protein poly-ADP-ribosylation"/>
    <property type="evidence" value="ECO:0007669"/>
    <property type="project" value="TreeGrafter"/>
</dbReference>
<dbReference type="Pfam" id="PF23084">
    <property type="entry name" value="KH_PARP14_1"/>
    <property type="match status" value="1"/>
</dbReference>
<dbReference type="InterPro" id="IPR043472">
    <property type="entry name" value="Macro_dom-like"/>
</dbReference>
<comment type="caution">
    <text evidence="8">The sequence shown here is derived from an EMBL/GenBank/DDBJ whole genome shotgun (WGS) entry which is preliminary data.</text>
</comment>
<reference evidence="8" key="1">
    <citation type="thesis" date="2021" institute="BYU ScholarsArchive" country="Provo, UT, USA">
        <title>Applications of and Algorithms for Genome Assembly and Genomic Analyses with an Emphasis on Marine Teleosts.</title>
        <authorList>
            <person name="Pickett B.D."/>
        </authorList>
    </citation>
    <scope>NUCLEOTIDE SEQUENCE</scope>
    <source>
        <strain evidence="8">HI-2016</strain>
    </source>
</reference>
<dbReference type="InterPro" id="IPR057047">
    <property type="entry name" value="PARP14_KH_5"/>
</dbReference>
<dbReference type="GO" id="GO:0005634">
    <property type="term" value="C:nucleus"/>
    <property type="evidence" value="ECO:0007669"/>
    <property type="project" value="UniProtKB-SubCell"/>
</dbReference>
<dbReference type="GO" id="GO:0003950">
    <property type="term" value="F:NAD+ poly-ADP-ribosyltransferase activity"/>
    <property type="evidence" value="ECO:0007669"/>
    <property type="project" value="TreeGrafter"/>
</dbReference>
<dbReference type="InterPro" id="IPR057043">
    <property type="entry name" value="PARP14_KH_2"/>
</dbReference>
<dbReference type="Gene3D" id="3.40.220.10">
    <property type="entry name" value="Leucine Aminopeptidase, subunit E, domain 1"/>
    <property type="match status" value="2"/>
</dbReference>
<evidence type="ECO:0000256" key="3">
    <source>
        <dbReference type="ARBA" id="ARBA00022679"/>
    </source>
</evidence>
<name>A0A8T2MNA4_9TELE</name>
<dbReference type="InterPro" id="IPR002589">
    <property type="entry name" value="Macro_dom"/>
</dbReference>
<dbReference type="InterPro" id="IPR057044">
    <property type="entry name" value="PARP14_KH_1"/>
</dbReference>
<evidence type="ECO:0000256" key="4">
    <source>
        <dbReference type="ARBA" id="ARBA00023027"/>
    </source>
</evidence>
<dbReference type="AlphaFoldDB" id="A0A8T2MNA4"/>
<dbReference type="InterPro" id="IPR057051">
    <property type="entry name" value="PARP14_RPM_1"/>
</dbReference>
<organism evidence="8 9">
    <name type="scientific">Albula glossodonta</name>
    <name type="common">roundjaw bonefish</name>
    <dbReference type="NCBI Taxonomy" id="121402"/>
    <lineage>
        <taxon>Eukaryota</taxon>
        <taxon>Metazoa</taxon>
        <taxon>Chordata</taxon>
        <taxon>Craniata</taxon>
        <taxon>Vertebrata</taxon>
        <taxon>Euteleostomi</taxon>
        <taxon>Actinopterygii</taxon>
        <taxon>Neopterygii</taxon>
        <taxon>Teleostei</taxon>
        <taxon>Albuliformes</taxon>
        <taxon>Albulidae</taxon>
        <taxon>Albula</taxon>
    </lineage>
</organism>
<evidence type="ECO:0000256" key="1">
    <source>
        <dbReference type="ARBA" id="ARBA00004123"/>
    </source>
</evidence>
<dbReference type="Pfam" id="PF23249">
    <property type="entry name" value="KH_PARP14_3"/>
    <property type="match status" value="1"/>
</dbReference>
<keyword evidence="9" id="KW-1185">Reference proteome</keyword>
<evidence type="ECO:0000259" key="7">
    <source>
        <dbReference type="PROSITE" id="PS51154"/>
    </source>
</evidence>
<dbReference type="PROSITE" id="PS51154">
    <property type="entry name" value="MACRO"/>
    <property type="match status" value="1"/>
</dbReference>
<dbReference type="PANTHER" id="PTHR14453">
    <property type="entry name" value="PARP/ZINC FINGER CCCH TYPE DOMAIN CONTAINING PROTEIN"/>
    <property type="match status" value="1"/>
</dbReference>
<feature type="region of interest" description="Disordered" evidence="6">
    <location>
        <begin position="91"/>
        <end position="123"/>
    </location>
</feature>
<dbReference type="Gene3D" id="3.30.70.330">
    <property type="match status" value="2"/>
</dbReference>
<dbReference type="Proteomes" id="UP000824540">
    <property type="component" value="Unassembled WGS sequence"/>
</dbReference>
<dbReference type="InterPro" id="IPR012677">
    <property type="entry name" value="Nucleotide-bd_a/b_plait_sf"/>
</dbReference>
<dbReference type="PANTHER" id="PTHR14453:SF70">
    <property type="entry name" value="PROTEIN MONO-ADP-RIBOSYLTRANSFERASE PARP9"/>
    <property type="match status" value="1"/>
</dbReference>
<protein>
    <recommendedName>
        <fullName evidence="7">Macro domain-containing protein</fullName>
    </recommendedName>
</protein>
<keyword evidence="3" id="KW-0808">Transferase</keyword>
<dbReference type="Pfam" id="PF23252">
    <property type="entry name" value="KH_PARP14_5"/>
    <property type="match status" value="1"/>
</dbReference>
<dbReference type="GO" id="GO:0005737">
    <property type="term" value="C:cytoplasm"/>
    <property type="evidence" value="ECO:0007669"/>
    <property type="project" value="TreeGrafter"/>
</dbReference>
<dbReference type="CDD" id="cd02907">
    <property type="entry name" value="Macro_Af1521_BAL-like"/>
    <property type="match status" value="1"/>
</dbReference>
<evidence type="ECO:0000256" key="6">
    <source>
        <dbReference type="SAM" id="MobiDB-lite"/>
    </source>
</evidence>
<dbReference type="InterPro" id="IPR035979">
    <property type="entry name" value="RBD_domain_sf"/>
</dbReference>